<name>A0A517WNL9_9PLAN</name>
<feature type="transmembrane region" description="Helical" evidence="1">
    <location>
        <begin position="37"/>
        <end position="62"/>
    </location>
</feature>
<keyword evidence="3" id="KW-1185">Reference proteome</keyword>
<evidence type="ECO:0000313" key="2">
    <source>
        <dbReference type="EMBL" id="QDU06833.1"/>
    </source>
</evidence>
<evidence type="ECO:0000313" key="3">
    <source>
        <dbReference type="Proteomes" id="UP000318384"/>
    </source>
</evidence>
<organism evidence="2 3">
    <name type="scientific">Gimesia aquarii</name>
    <dbReference type="NCBI Taxonomy" id="2527964"/>
    <lineage>
        <taxon>Bacteria</taxon>
        <taxon>Pseudomonadati</taxon>
        <taxon>Planctomycetota</taxon>
        <taxon>Planctomycetia</taxon>
        <taxon>Planctomycetales</taxon>
        <taxon>Planctomycetaceae</taxon>
        <taxon>Gimesia</taxon>
    </lineage>
</organism>
<protein>
    <submittedName>
        <fullName evidence="2">Uncharacterized protein</fullName>
    </submittedName>
</protein>
<dbReference type="AlphaFoldDB" id="A0A517WNL9"/>
<dbReference type="RefSeq" id="WP_145170325.1">
    <property type="nucleotide sequence ID" value="NZ_CP037422.1"/>
</dbReference>
<dbReference type="EMBL" id="CP037422">
    <property type="protein sequence ID" value="QDU06833.1"/>
    <property type="molecule type" value="Genomic_DNA"/>
</dbReference>
<keyword evidence="1" id="KW-0472">Membrane</keyword>
<keyword evidence="1" id="KW-0812">Transmembrane</keyword>
<dbReference type="Proteomes" id="UP000318384">
    <property type="component" value="Chromosome"/>
</dbReference>
<proteinExistence type="predicted"/>
<reference evidence="2 3" key="1">
    <citation type="submission" date="2019-03" db="EMBL/GenBank/DDBJ databases">
        <title>Deep-cultivation of Planctomycetes and their phenomic and genomic characterization uncovers novel biology.</title>
        <authorList>
            <person name="Wiegand S."/>
            <person name="Jogler M."/>
            <person name="Boedeker C."/>
            <person name="Pinto D."/>
            <person name="Vollmers J."/>
            <person name="Rivas-Marin E."/>
            <person name="Kohn T."/>
            <person name="Peeters S.H."/>
            <person name="Heuer A."/>
            <person name="Rast P."/>
            <person name="Oberbeckmann S."/>
            <person name="Bunk B."/>
            <person name="Jeske O."/>
            <person name="Meyerdierks A."/>
            <person name="Storesund J.E."/>
            <person name="Kallscheuer N."/>
            <person name="Luecker S."/>
            <person name="Lage O.M."/>
            <person name="Pohl T."/>
            <person name="Merkel B.J."/>
            <person name="Hornburger P."/>
            <person name="Mueller R.-W."/>
            <person name="Bruemmer F."/>
            <person name="Labrenz M."/>
            <person name="Spormann A.M."/>
            <person name="Op den Camp H."/>
            <person name="Overmann J."/>
            <person name="Amann R."/>
            <person name="Jetten M.S.M."/>
            <person name="Mascher T."/>
            <person name="Medema M.H."/>
            <person name="Devos D.P."/>
            <person name="Kaster A.-K."/>
            <person name="Ovreas L."/>
            <person name="Rohde M."/>
            <person name="Galperin M.Y."/>
            <person name="Jogler C."/>
        </authorList>
    </citation>
    <scope>NUCLEOTIDE SEQUENCE [LARGE SCALE GENOMIC DNA]</scope>
    <source>
        <strain evidence="2 3">V202</strain>
    </source>
</reference>
<accession>A0A517WNL9</accession>
<keyword evidence="1" id="KW-1133">Transmembrane helix</keyword>
<evidence type="ECO:0000256" key="1">
    <source>
        <dbReference type="SAM" id="Phobius"/>
    </source>
</evidence>
<sequence length="65" mass="7436">MIRPIAPTHQEAADKVERIKQTEQILKANRKHTTTEIIVYGIVCLLLISGCFLVGRLITWLIQHI</sequence>
<gene>
    <name evidence="2" type="ORF">V202x_01760</name>
</gene>